<dbReference type="InterPro" id="IPR020449">
    <property type="entry name" value="Tscrpt_reg_AraC-type_HTH"/>
</dbReference>
<evidence type="ECO:0000313" key="6">
    <source>
        <dbReference type="Proteomes" id="UP000192408"/>
    </source>
</evidence>
<evidence type="ECO:0000256" key="2">
    <source>
        <dbReference type="ARBA" id="ARBA00023125"/>
    </source>
</evidence>
<dbReference type="GO" id="GO:0003700">
    <property type="term" value="F:DNA-binding transcription factor activity"/>
    <property type="evidence" value="ECO:0007669"/>
    <property type="project" value="InterPro"/>
</dbReference>
<evidence type="ECO:0000256" key="3">
    <source>
        <dbReference type="ARBA" id="ARBA00023163"/>
    </source>
</evidence>
<dbReference type="RefSeq" id="WP_084257913.1">
    <property type="nucleotide sequence ID" value="NZ_FWWV01000057.1"/>
</dbReference>
<evidence type="ECO:0000259" key="4">
    <source>
        <dbReference type="PROSITE" id="PS01124"/>
    </source>
</evidence>
<evidence type="ECO:0000256" key="1">
    <source>
        <dbReference type="ARBA" id="ARBA00023015"/>
    </source>
</evidence>
<name>A0A1W1V7Y7_9PAST</name>
<proteinExistence type="predicted"/>
<dbReference type="SUPFAM" id="SSF46689">
    <property type="entry name" value="Homeodomain-like"/>
    <property type="match status" value="1"/>
</dbReference>
<sequence>MTIWRIGSAKRDGFVDGGVQRPEYRLAVTSGLLSNTDRTLPDISFASGFQSPSYFDKQFRKQYAITPKRYREQAAA</sequence>
<dbReference type="EMBL" id="FWWV01000057">
    <property type="protein sequence ID" value="SMB89104.1"/>
    <property type="molecule type" value="Genomic_DNA"/>
</dbReference>
<dbReference type="Pfam" id="PF12833">
    <property type="entry name" value="HTH_18"/>
    <property type="match status" value="1"/>
</dbReference>
<dbReference type="PANTHER" id="PTHR43280:SF2">
    <property type="entry name" value="HTH-TYPE TRANSCRIPTIONAL REGULATOR EXSA"/>
    <property type="match status" value="1"/>
</dbReference>
<keyword evidence="6" id="KW-1185">Reference proteome</keyword>
<dbReference type="PRINTS" id="PR00032">
    <property type="entry name" value="HTHARAC"/>
</dbReference>
<dbReference type="AlphaFoldDB" id="A0A1W1V7Y7"/>
<dbReference type="InterPro" id="IPR018062">
    <property type="entry name" value="HTH_AraC-typ_CS"/>
</dbReference>
<keyword evidence="2 5" id="KW-0238">DNA-binding</keyword>
<dbReference type="InterPro" id="IPR018060">
    <property type="entry name" value="HTH_AraC"/>
</dbReference>
<keyword evidence="3" id="KW-0804">Transcription</keyword>
<organism evidence="5 6">
    <name type="scientific">Pasteurella testudinis DSM 23072</name>
    <dbReference type="NCBI Taxonomy" id="1122938"/>
    <lineage>
        <taxon>Bacteria</taxon>
        <taxon>Pseudomonadati</taxon>
        <taxon>Pseudomonadota</taxon>
        <taxon>Gammaproteobacteria</taxon>
        <taxon>Pasteurellales</taxon>
        <taxon>Pasteurellaceae</taxon>
        <taxon>Pasteurella</taxon>
    </lineage>
</organism>
<dbReference type="GO" id="GO:0043565">
    <property type="term" value="F:sequence-specific DNA binding"/>
    <property type="evidence" value="ECO:0007669"/>
    <property type="project" value="InterPro"/>
</dbReference>
<keyword evidence="1" id="KW-0805">Transcription regulation</keyword>
<dbReference type="Gene3D" id="1.10.10.60">
    <property type="entry name" value="Homeodomain-like"/>
    <property type="match status" value="1"/>
</dbReference>
<feature type="domain" description="HTH araC/xylS-type" evidence="4">
    <location>
        <begin position="23"/>
        <end position="73"/>
    </location>
</feature>
<dbReference type="PANTHER" id="PTHR43280">
    <property type="entry name" value="ARAC-FAMILY TRANSCRIPTIONAL REGULATOR"/>
    <property type="match status" value="1"/>
</dbReference>
<gene>
    <name evidence="5" type="ORF">SAMN05660772_01291</name>
</gene>
<dbReference type="Proteomes" id="UP000192408">
    <property type="component" value="Unassembled WGS sequence"/>
</dbReference>
<reference evidence="6" key="1">
    <citation type="submission" date="2017-04" db="EMBL/GenBank/DDBJ databases">
        <authorList>
            <person name="Varghese N."/>
            <person name="Submissions S."/>
        </authorList>
    </citation>
    <scope>NUCLEOTIDE SEQUENCE [LARGE SCALE GENOMIC DNA]</scope>
    <source>
        <strain evidence="6">DSM 23072</strain>
    </source>
</reference>
<dbReference type="STRING" id="1122938.SAMN05660772_01291"/>
<accession>A0A1W1V7Y7</accession>
<dbReference type="PROSITE" id="PS01124">
    <property type="entry name" value="HTH_ARAC_FAMILY_2"/>
    <property type="match status" value="1"/>
</dbReference>
<dbReference type="InterPro" id="IPR009057">
    <property type="entry name" value="Homeodomain-like_sf"/>
</dbReference>
<dbReference type="PROSITE" id="PS00041">
    <property type="entry name" value="HTH_ARAC_FAMILY_1"/>
    <property type="match status" value="1"/>
</dbReference>
<protein>
    <submittedName>
        <fullName evidence="5">Transcriptional regulator containing an amidase domain and an AraC-type DNA-binding HTH domain</fullName>
    </submittedName>
</protein>
<evidence type="ECO:0000313" key="5">
    <source>
        <dbReference type="EMBL" id="SMB89104.1"/>
    </source>
</evidence>